<evidence type="ECO:0000313" key="3">
    <source>
        <dbReference type="Proteomes" id="UP000251960"/>
    </source>
</evidence>
<dbReference type="SUPFAM" id="SSF56219">
    <property type="entry name" value="DNase I-like"/>
    <property type="match status" value="1"/>
</dbReference>
<feature type="non-terminal residue" evidence="2">
    <location>
        <position position="1"/>
    </location>
</feature>
<dbReference type="Pfam" id="PF14529">
    <property type="entry name" value="Exo_endo_phos_2"/>
    <property type="match status" value="1"/>
</dbReference>
<protein>
    <recommendedName>
        <fullName evidence="1">Endonuclease/exonuclease/phosphatase domain-containing protein</fullName>
    </recommendedName>
</protein>
<dbReference type="PANTHER" id="PTHR33710:SF72">
    <property type="entry name" value="OS04G0204200 PROTEIN"/>
    <property type="match status" value="1"/>
</dbReference>
<feature type="domain" description="Endonuclease/exonuclease/phosphatase" evidence="1">
    <location>
        <begin position="49"/>
        <end position="172"/>
    </location>
</feature>
<dbReference type="InterPro" id="IPR005135">
    <property type="entry name" value="Endo/exonuclease/phosphatase"/>
</dbReference>
<organism evidence="2 3">
    <name type="scientific">Zea mays</name>
    <name type="common">Maize</name>
    <dbReference type="NCBI Taxonomy" id="4577"/>
    <lineage>
        <taxon>Eukaryota</taxon>
        <taxon>Viridiplantae</taxon>
        <taxon>Streptophyta</taxon>
        <taxon>Embryophyta</taxon>
        <taxon>Tracheophyta</taxon>
        <taxon>Spermatophyta</taxon>
        <taxon>Magnoliopsida</taxon>
        <taxon>Liliopsida</taxon>
        <taxon>Poales</taxon>
        <taxon>Poaceae</taxon>
        <taxon>PACMAD clade</taxon>
        <taxon>Panicoideae</taxon>
        <taxon>Andropogonodae</taxon>
        <taxon>Andropogoneae</taxon>
        <taxon>Tripsacinae</taxon>
        <taxon>Zea</taxon>
    </lineage>
</organism>
<dbReference type="PANTHER" id="PTHR33710">
    <property type="entry name" value="BNAC02G09200D PROTEIN"/>
    <property type="match status" value="1"/>
</dbReference>
<accession>A0A3L6G2M6</accession>
<name>A0A3L6G2M6_MAIZE</name>
<dbReference type="InterPro" id="IPR036691">
    <property type="entry name" value="Endo/exonu/phosph_ase_sf"/>
</dbReference>
<dbReference type="GO" id="GO:0003824">
    <property type="term" value="F:catalytic activity"/>
    <property type="evidence" value="ECO:0007669"/>
    <property type="project" value="InterPro"/>
</dbReference>
<dbReference type="EMBL" id="NCVQ01000003">
    <property type="protein sequence ID" value="PWZ41382.1"/>
    <property type="molecule type" value="Genomic_DNA"/>
</dbReference>
<dbReference type="Gene3D" id="3.60.10.10">
    <property type="entry name" value="Endonuclease/exonuclease/phosphatase"/>
    <property type="match status" value="1"/>
</dbReference>
<proteinExistence type="predicted"/>
<reference evidence="2 3" key="1">
    <citation type="journal article" date="2018" name="Nat. Genet.">
        <title>Extensive intraspecific gene order and gene structural variations between Mo17 and other maize genomes.</title>
        <authorList>
            <person name="Sun S."/>
            <person name="Zhou Y."/>
            <person name="Chen J."/>
            <person name="Shi J."/>
            <person name="Zhao H."/>
            <person name="Zhao H."/>
            <person name="Song W."/>
            <person name="Zhang M."/>
            <person name="Cui Y."/>
            <person name="Dong X."/>
            <person name="Liu H."/>
            <person name="Ma X."/>
            <person name="Jiao Y."/>
            <person name="Wang B."/>
            <person name="Wei X."/>
            <person name="Stein J.C."/>
            <person name="Glaubitz J.C."/>
            <person name="Lu F."/>
            <person name="Yu G."/>
            <person name="Liang C."/>
            <person name="Fengler K."/>
            <person name="Li B."/>
            <person name="Rafalski A."/>
            <person name="Schnable P.S."/>
            <person name="Ware D.H."/>
            <person name="Buckler E.S."/>
            <person name="Lai J."/>
        </authorList>
    </citation>
    <scope>NUCLEOTIDE SEQUENCE [LARGE SCALE GENOMIC DNA]</scope>
    <source>
        <strain evidence="3">cv. Missouri 17</strain>
        <tissue evidence="2">Seedling</tissue>
    </source>
</reference>
<dbReference type="AlphaFoldDB" id="A0A3L6G2M6"/>
<evidence type="ECO:0000313" key="2">
    <source>
        <dbReference type="EMBL" id="PWZ41382.1"/>
    </source>
</evidence>
<gene>
    <name evidence="2" type="ORF">Zm00014a_033667</name>
</gene>
<comment type="caution">
    <text evidence="2">The sequence shown here is derived from an EMBL/GenBank/DDBJ whole genome shotgun (WGS) entry which is preliminary data.</text>
</comment>
<dbReference type="Proteomes" id="UP000251960">
    <property type="component" value="Chromosome 2"/>
</dbReference>
<evidence type="ECO:0000259" key="1">
    <source>
        <dbReference type="Pfam" id="PF14529"/>
    </source>
</evidence>
<sequence>FWKWSPSTGKSGGILIGVRTIQFDVGAFLQGKHMLQLDLWDKIHMLKWNIIVVYGPAHERDKLSFLQELSHFCTKNNEPFVVGGDFNIIRYSHEKNTMGPVHKHTDAFNDLIQYHELHEVHMFGGGFTWSNNQSDPTLVKLDRILISKAWEIIFPLAKIKKFPRELSDHNPLMFVTGPELVHTQHSFKFEKGWLSHPDFKKIVDNIWSKPCKAKSALDKIQQKLKLCKQYLKGWDWNMKGQKKKRKAQIQVDLGNLEKLEEQYGLNTYQLELKMSLLGENLDMIIEEETYWKQRSHEK</sequence>